<sequence length="243" mass="26507">MSNQRQKLCATRCPLPPATEERVHLLPCRVKHDGKAPISSYFVVDETSNMARFRGVQLQGNAVDLHALGYSGLLVIDEGLRDESNASHAFGGPDDTSASTIWELDGHFATIVDWQTKDSQSHEPLSSRLESWSRYAAAHTTSTSQAMHELKDREMVLGTTGDLRRNEHAGTQHGDGIVGKVRVVGGLCKGELEGGTTMLVAGHDGVRRTRVLVRPGDLPAQEYPASGWVELELPSTIDRGCIR</sequence>
<reference evidence="1 2" key="1">
    <citation type="submission" date="2018-08" db="EMBL/GenBank/DDBJ databases">
        <title>Aphanomyces genome sequencing and annotation.</title>
        <authorList>
            <person name="Minardi D."/>
            <person name="Oidtmann B."/>
            <person name="Van Der Giezen M."/>
            <person name="Studholme D.J."/>
        </authorList>
    </citation>
    <scope>NUCLEOTIDE SEQUENCE [LARGE SCALE GENOMIC DNA]</scope>
    <source>
        <strain evidence="1 2">Da</strain>
    </source>
</reference>
<evidence type="ECO:0000313" key="2">
    <source>
        <dbReference type="Proteomes" id="UP000285430"/>
    </source>
</evidence>
<name>A0A418E7Z7_APHAT</name>
<dbReference type="Pfam" id="PF08615">
    <property type="entry name" value="RNase_H2_suC"/>
    <property type="match status" value="1"/>
</dbReference>
<protein>
    <submittedName>
        <fullName evidence="1">Uncharacterized protein</fullName>
    </submittedName>
</protein>
<proteinExistence type="predicted"/>
<dbReference type="CDD" id="cd09271">
    <property type="entry name" value="RNase_H2-C"/>
    <property type="match status" value="1"/>
</dbReference>
<dbReference type="Proteomes" id="UP000285430">
    <property type="component" value="Unassembled WGS sequence"/>
</dbReference>
<dbReference type="EMBL" id="QUTH01006296">
    <property type="protein sequence ID" value="RHZ07594.1"/>
    <property type="molecule type" value="Genomic_DNA"/>
</dbReference>
<dbReference type="PANTHER" id="PTHR47204:SF1">
    <property type="entry name" value="RIBONUCLEASE H2 SUBUNIT C"/>
    <property type="match status" value="1"/>
</dbReference>
<evidence type="ECO:0000313" key="1">
    <source>
        <dbReference type="EMBL" id="RHZ07594.1"/>
    </source>
</evidence>
<dbReference type="GO" id="GO:0032299">
    <property type="term" value="C:ribonuclease H2 complex"/>
    <property type="evidence" value="ECO:0007669"/>
    <property type="project" value="InterPro"/>
</dbReference>
<gene>
    <name evidence="1" type="ORF">DYB37_003840</name>
</gene>
<dbReference type="InterPro" id="IPR013924">
    <property type="entry name" value="RNase_H2_suC"/>
</dbReference>
<dbReference type="AlphaFoldDB" id="A0A418E7Z7"/>
<dbReference type="PANTHER" id="PTHR47204">
    <property type="entry name" value="OS02G0168900 PROTEIN"/>
    <property type="match status" value="1"/>
</dbReference>
<comment type="caution">
    <text evidence="1">The sequence shown here is derived from an EMBL/GenBank/DDBJ whole genome shotgun (WGS) entry which is preliminary data.</text>
</comment>
<dbReference type="VEuPathDB" id="FungiDB:H257_17142"/>
<dbReference type="Gene3D" id="2.40.128.680">
    <property type="match status" value="1"/>
</dbReference>
<organism evidence="1 2">
    <name type="scientific">Aphanomyces astaci</name>
    <name type="common">Crayfish plague agent</name>
    <dbReference type="NCBI Taxonomy" id="112090"/>
    <lineage>
        <taxon>Eukaryota</taxon>
        <taxon>Sar</taxon>
        <taxon>Stramenopiles</taxon>
        <taxon>Oomycota</taxon>
        <taxon>Saprolegniomycetes</taxon>
        <taxon>Saprolegniales</taxon>
        <taxon>Verrucalvaceae</taxon>
        <taxon>Aphanomyces</taxon>
    </lineage>
</organism>
<dbReference type="GO" id="GO:0006401">
    <property type="term" value="P:RNA catabolic process"/>
    <property type="evidence" value="ECO:0007669"/>
    <property type="project" value="InterPro"/>
</dbReference>
<accession>A0A418E7Z7</accession>